<evidence type="ECO:0000313" key="3">
    <source>
        <dbReference type="Proteomes" id="UP001345219"/>
    </source>
</evidence>
<keyword evidence="3" id="KW-1185">Reference proteome</keyword>
<accession>A0AAN7JTS1</accession>
<sequence length="101" mass="11081">MDESQRNQLGGMMTKISQGNESGGLRRILTGQWFRGCAGKKRIAGGGCDDGDASSYQDDADAFCSMNWQRWGRELPEPGGCWTSQGVVPEVFKETHIPPRS</sequence>
<comment type="caution">
    <text evidence="2">The sequence shown here is derived from an EMBL/GenBank/DDBJ whole genome shotgun (WGS) entry which is preliminary data.</text>
</comment>
<dbReference type="AlphaFoldDB" id="A0AAN7JTS1"/>
<dbReference type="Proteomes" id="UP001345219">
    <property type="component" value="Chromosome 2"/>
</dbReference>
<reference evidence="2 3" key="1">
    <citation type="journal article" date="2023" name="Hortic Res">
        <title>Pangenome of water caltrop reveals structural variations and asymmetric subgenome divergence after allopolyploidization.</title>
        <authorList>
            <person name="Zhang X."/>
            <person name="Chen Y."/>
            <person name="Wang L."/>
            <person name="Yuan Y."/>
            <person name="Fang M."/>
            <person name="Shi L."/>
            <person name="Lu R."/>
            <person name="Comes H.P."/>
            <person name="Ma Y."/>
            <person name="Chen Y."/>
            <person name="Huang G."/>
            <person name="Zhou Y."/>
            <person name="Zheng Z."/>
            <person name="Qiu Y."/>
        </authorList>
    </citation>
    <scope>NUCLEOTIDE SEQUENCE [LARGE SCALE GENOMIC DNA]</scope>
    <source>
        <tissue evidence="2">Roots</tissue>
    </source>
</reference>
<evidence type="ECO:0000313" key="2">
    <source>
        <dbReference type="EMBL" id="KAK4754056.1"/>
    </source>
</evidence>
<evidence type="ECO:0000256" key="1">
    <source>
        <dbReference type="SAM" id="MobiDB-lite"/>
    </source>
</evidence>
<organism evidence="2 3">
    <name type="scientific">Trapa incisa</name>
    <dbReference type="NCBI Taxonomy" id="236973"/>
    <lineage>
        <taxon>Eukaryota</taxon>
        <taxon>Viridiplantae</taxon>
        <taxon>Streptophyta</taxon>
        <taxon>Embryophyta</taxon>
        <taxon>Tracheophyta</taxon>
        <taxon>Spermatophyta</taxon>
        <taxon>Magnoliopsida</taxon>
        <taxon>eudicotyledons</taxon>
        <taxon>Gunneridae</taxon>
        <taxon>Pentapetalae</taxon>
        <taxon>rosids</taxon>
        <taxon>malvids</taxon>
        <taxon>Myrtales</taxon>
        <taxon>Lythraceae</taxon>
        <taxon>Trapa</taxon>
    </lineage>
</organism>
<proteinExistence type="predicted"/>
<dbReference type="EMBL" id="JAXIOK010000015">
    <property type="protein sequence ID" value="KAK4754056.1"/>
    <property type="molecule type" value="Genomic_DNA"/>
</dbReference>
<protein>
    <submittedName>
        <fullName evidence="2">Uncharacterized protein</fullName>
    </submittedName>
</protein>
<feature type="region of interest" description="Disordered" evidence="1">
    <location>
        <begin position="1"/>
        <end position="21"/>
    </location>
</feature>
<gene>
    <name evidence="2" type="ORF">SAY87_002160</name>
</gene>
<name>A0AAN7JTS1_9MYRT</name>